<dbReference type="InterPro" id="IPR013762">
    <property type="entry name" value="Integrase-like_cat_sf"/>
</dbReference>
<dbReference type="InterPro" id="IPR002104">
    <property type="entry name" value="Integrase_catalytic"/>
</dbReference>
<evidence type="ECO:0000256" key="1">
    <source>
        <dbReference type="ARBA" id="ARBA00008857"/>
    </source>
</evidence>
<organism evidence="5 6">
    <name type="scientific">Duganella levis</name>
    <dbReference type="NCBI Taxonomy" id="2692169"/>
    <lineage>
        <taxon>Bacteria</taxon>
        <taxon>Pseudomonadati</taxon>
        <taxon>Pseudomonadota</taxon>
        <taxon>Betaproteobacteria</taxon>
        <taxon>Burkholderiales</taxon>
        <taxon>Oxalobacteraceae</taxon>
        <taxon>Telluria group</taxon>
        <taxon>Duganella</taxon>
    </lineage>
</organism>
<dbReference type="PANTHER" id="PTHR30629:SF2">
    <property type="entry name" value="PROPHAGE INTEGRASE INTS-RELATED"/>
    <property type="match status" value="1"/>
</dbReference>
<proteinExistence type="inferred from homology"/>
<dbReference type="PANTHER" id="PTHR30629">
    <property type="entry name" value="PROPHAGE INTEGRASE"/>
    <property type="match status" value="1"/>
</dbReference>
<evidence type="ECO:0000313" key="6">
    <source>
        <dbReference type="Proteomes" id="UP000642144"/>
    </source>
</evidence>
<dbReference type="InterPro" id="IPR050808">
    <property type="entry name" value="Phage_Integrase"/>
</dbReference>
<sequence>MKRRNPHHVYLSSQALEILLALKICAGGLDLIFPSRYDPDQPISHLTLNRIVYAVEEQAWTHDRQLAPFTDQDLRRTKSTLLHDAGFNSDWIEKCLAHKQRGVRSVYSKAEYAVQRCDMLQK</sequence>
<feature type="domain" description="Tyr recombinase" evidence="4">
    <location>
        <begin position="1"/>
        <end position="110"/>
    </location>
</feature>
<dbReference type="Pfam" id="PF00589">
    <property type="entry name" value="Phage_integrase"/>
    <property type="match status" value="1"/>
</dbReference>
<accession>A0ABW9VTA1</accession>
<gene>
    <name evidence="5" type="ORF">GTP69_00320</name>
</gene>
<dbReference type="Gene3D" id="1.10.443.10">
    <property type="entry name" value="Intergrase catalytic core"/>
    <property type="match status" value="1"/>
</dbReference>
<comment type="caution">
    <text evidence="5">The sequence shown here is derived from an EMBL/GenBank/DDBJ whole genome shotgun (WGS) entry which is preliminary data.</text>
</comment>
<evidence type="ECO:0000256" key="3">
    <source>
        <dbReference type="ARBA" id="ARBA00023172"/>
    </source>
</evidence>
<name>A0ABW9VTA1_9BURK</name>
<keyword evidence="2" id="KW-0229">DNA integration</keyword>
<dbReference type="EMBL" id="WWCT01000001">
    <property type="protein sequence ID" value="MYN24849.1"/>
    <property type="molecule type" value="Genomic_DNA"/>
</dbReference>
<dbReference type="SUPFAM" id="SSF56349">
    <property type="entry name" value="DNA breaking-rejoining enzymes"/>
    <property type="match status" value="1"/>
</dbReference>
<keyword evidence="3" id="KW-0233">DNA recombination</keyword>
<comment type="similarity">
    <text evidence="1">Belongs to the 'phage' integrase family.</text>
</comment>
<reference evidence="5 6" key="1">
    <citation type="submission" date="2019-12" db="EMBL/GenBank/DDBJ databases">
        <title>Novel species isolated from a subtropical stream in China.</title>
        <authorList>
            <person name="Lu H."/>
        </authorList>
    </citation>
    <scope>NUCLEOTIDE SEQUENCE [LARGE SCALE GENOMIC DNA]</scope>
    <source>
        <strain evidence="5 6">CY42W</strain>
    </source>
</reference>
<keyword evidence="6" id="KW-1185">Reference proteome</keyword>
<evidence type="ECO:0000313" key="5">
    <source>
        <dbReference type="EMBL" id="MYN24849.1"/>
    </source>
</evidence>
<dbReference type="Proteomes" id="UP000642144">
    <property type="component" value="Unassembled WGS sequence"/>
</dbReference>
<evidence type="ECO:0000256" key="2">
    <source>
        <dbReference type="ARBA" id="ARBA00022908"/>
    </source>
</evidence>
<protein>
    <submittedName>
        <fullName evidence="5">Tyrosine-type recombinase/integrase</fullName>
    </submittedName>
</protein>
<evidence type="ECO:0000259" key="4">
    <source>
        <dbReference type="Pfam" id="PF00589"/>
    </source>
</evidence>
<dbReference type="InterPro" id="IPR011010">
    <property type="entry name" value="DNA_brk_join_enz"/>
</dbReference>